<dbReference type="HOGENOM" id="CLU_2267931_0_0_1"/>
<proteinExistence type="predicted"/>
<dbReference type="Gramene" id="OB07G19340.1">
    <property type="protein sequence ID" value="OB07G19340.1"/>
    <property type="gene ID" value="OB07G19340"/>
</dbReference>
<keyword evidence="2" id="KW-1185">Reference proteome</keyword>
<dbReference type="AlphaFoldDB" id="J3MKK2"/>
<reference evidence="1" key="1">
    <citation type="journal article" date="2013" name="Nat. Commun.">
        <title>Whole-genome sequencing of Oryza brachyantha reveals mechanisms underlying Oryza genome evolution.</title>
        <authorList>
            <person name="Chen J."/>
            <person name="Huang Q."/>
            <person name="Gao D."/>
            <person name="Wang J."/>
            <person name="Lang Y."/>
            <person name="Liu T."/>
            <person name="Li B."/>
            <person name="Bai Z."/>
            <person name="Luis Goicoechea J."/>
            <person name="Liang C."/>
            <person name="Chen C."/>
            <person name="Zhang W."/>
            <person name="Sun S."/>
            <person name="Liao Y."/>
            <person name="Zhang X."/>
            <person name="Yang L."/>
            <person name="Song C."/>
            <person name="Wang M."/>
            <person name="Shi J."/>
            <person name="Liu G."/>
            <person name="Liu J."/>
            <person name="Zhou H."/>
            <person name="Zhou W."/>
            <person name="Yu Q."/>
            <person name="An N."/>
            <person name="Chen Y."/>
            <person name="Cai Q."/>
            <person name="Wang B."/>
            <person name="Liu B."/>
            <person name="Min J."/>
            <person name="Huang Y."/>
            <person name="Wu H."/>
            <person name="Li Z."/>
            <person name="Zhang Y."/>
            <person name="Yin Y."/>
            <person name="Song W."/>
            <person name="Jiang J."/>
            <person name="Jackson S.A."/>
            <person name="Wing R.A."/>
            <person name="Wang J."/>
            <person name="Chen M."/>
        </authorList>
    </citation>
    <scope>NUCLEOTIDE SEQUENCE [LARGE SCALE GENOMIC DNA]</scope>
    <source>
        <strain evidence="1">cv. IRGC 101232</strain>
    </source>
</reference>
<protein>
    <submittedName>
        <fullName evidence="1">Uncharacterized protein</fullName>
    </submittedName>
</protein>
<evidence type="ECO:0000313" key="1">
    <source>
        <dbReference type="EnsemblPlants" id="OB07G19340.1"/>
    </source>
</evidence>
<reference evidence="1" key="2">
    <citation type="submission" date="2013-04" db="UniProtKB">
        <authorList>
            <consortium name="EnsemblPlants"/>
        </authorList>
    </citation>
    <scope>IDENTIFICATION</scope>
</reference>
<dbReference type="EnsemblPlants" id="OB07G19340.1">
    <property type="protein sequence ID" value="OB07G19340.1"/>
    <property type="gene ID" value="OB07G19340"/>
</dbReference>
<name>J3MKK2_ORYBR</name>
<sequence>MMSSTDRSFDMLLMFDYNHFSLQYLERFWAQRKRHQNCFRCMFLSPFSLSLQFYVDYARLLHVVPLVHHLDLLLGRREPKMLFWFTLCQQALRTTHFHLIISL</sequence>
<evidence type="ECO:0000313" key="2">
    <source>
        <dbReference type="Proteomes" id="UP000006038"/>
    </source>
</evidence>
<organism evidence="1">
    <name type="scientific">Oryza brachyantha</name>
    <name type="common">malo sina</name>
    <dbReference type="NCBI Taxonomy" id="4533"/>
    <lineage>
        <taxon>Eukaryota</taxon>
        <taxon>Viridiplantae</taxon>
        <taxon>Streptophyta</taxon>
        <taxon>Embryophyta</taxon>
        <taxon>Tracheophyta</taxon>
        <taxon>Spermatophyta</taxon>
        <taxon>Magnoliopsida</taxon>
        <taxon>Liliopsida</taxon>
        <taxon>Poales</taxon>
        <taxon>Poaceae</taxon>
        <taxon>BOP clade</taxon>
        <taxon>Oryzoideae</taxon>
        <taxon>Oryzeae</taxon>
        <taxon>Oryzinae</taxon>
        <taxon>Oryza</taxon>
    </lineage>
</organism>
<accession>J3MKK2</accession>
<dbReference type="Proteomes" id="UP000006038">
    <property type="component" value="Chromosome 7"/>
</dbReference>